<dbReference type="NCBIfam" id="TIGR02385">
    <property type="entry name" value="RelE_StbE"/>
    <property type="match status" value="1"/>
</dbReference>
<dbReference type="InterPro" id="IPR035093">
    <property type="entry name" value="RelE/ParE_toxin_dom_sf"/>
</dbReference>
<reference evidence="2 3" key="1">
    <citation type="submission" date="2023-06" db="EMBL/GenBank/DDBJ databases">
        <title>Campylobacter magnum sp. nov., isolated from cecal contents of domestic pigs (Sus scrofa domesticus).</title>
        <authorList>
            <person name="Papic B."/>
            <person name="Gruntar I."/>
        </authorList>
    </citation>
    <scope>NUCLEOTIDE SEQUENCE [LARGE SCALE GENOMIC DNA]</scope>
    <source>
        <strain evidence="3">34484-21</strain>
    </source>
</reference>
<evidence type="ECO:0000313" key="2">
    <source>
        <dbReference type="EMBL" id="MDO2410105.1"/>
    </source>
</evidence>
<accession>A0ABT8T8L3</accession>
<sequence>MTLLRKCVRYKISISKRFKKSMKALSASERELVLDVVQLLASAQPLAPSYKDHALKGEYAGFRDCHVKPDLVLIYRVFDDILELYLADVGSHSKLGI</sequence>
<dbReference type="Gene3D" id="3.30.2310.20">
    <property type="entry name" value="RelE-like"/>
    <property type="match status" value="1"/>
</dbReference>
<dbReference type="RefSeq" id="WP_302244894.1">
    <property type="nucleotide sequence ID" value="NZ_JAULJQ010000016.1"/>
</dbReference>
<dbReference type="PANTHER" id="PTHR40588:SF1">
    <property type="entry name" value="MRNA INTERFERASE TOXIN YAFQ"/>
    <property type="match status" value="1"/>
</dbReference>
<dbReference type="PIRSF" id="PIRSF006156">
    <property type="entry name" value="YafQ"/>
    <property type="match status" value="1"/>
</dbReference>
<comment type="caution">
    <text evidence="2">The sequence shown here is derived from an EMBL/GenBank/DDBJ whole genome shotgun (WGS) entry which is preliminary data.</text>
</comment>
<evidence type="ECO:0000313" key="3">
    <source>
        <dbReference type="Proteomes" id="UP001171111"/>
    </source>
</evidence>
<dbReference type="PANTHER" id="PTHR40588">
    <property type="entry name" value="MRNA INTERFERASE TOXIN YAFQ"/>
    <property type="match status" value="1"/>
</dbReference>
<dbReference type="SUPFAM" id="SSF143011">
    <property type="entry name" value="RelE-like"/>
    <property type="match status" value="1"/>
</dbReference>
<dbReference type="Proteomes" id="UP001171111">
    <property type="component" value="Unassembled WGS sequence"/>
</dbReference>
<evidence type="ECO:0000256" key="1">
    <source>
        <dbReference type="ARBA" id="ARBA00022649"/>
    </source>
</evidence>
<dbReference type="InterPro" id="IPR004386">
    <property type="entry name" value="Toxin_YafQ-like"/>
</dbReference>
<dbReference type="EMBL" id="JAULJQ010000016">
    <property type="protein sequence ID" value="MDO2410105.1"/>
    <property type="molecule type" value="Genomic_DNA"/>
</dbReference>
<keyword evidence="1" id="KW-1277">Toxin-antitoxin system</keyword>
<name>A0ABT8T8L3_9BACT</name>
<gene>
    <name evidence="2" type="ORF">Q2362_08415</name>
</gene>
<protein>
    <submittedName>
        <fullName evidence="2">Type II toxin-antitoxin system YafQ family toxin</fullName>
    </submittedName>
</protein>
<proteinExistence type="predicted"/>
<keyword evidence="3" id="KW-1185">Reference proteome</keyword>
<dbReference type="Pfam" id="PF15738">
    <property type="entry name" value="YafQ_toxin"/>
    <property type="match status" value="1"/>
</dbReference>
<dbReference type="InterPro" id="IPR007712">
    <property type="entry name" value="RelE/ParE_toxin"/>
</dbReference>
<organism evidence="2 3">
    <name type="scientific">Campylobacter magnus</name>
    <dbReference type="NCBI Taxonomy" id="3026462"/>
    <lineage>
        <taxon>Bacteria</taxon>
        <taxon>Pseudomonadati</taxon>
        <taxon>Campylobacterota</taxon>
        <taxon>Epsilonproteobacteria</taxon>
        <taxon>Campylobacterales</taxon>
        <taxon>Campylobacteraceae</taxon>
        <taxon>Campylobacter</taxon>
    </lineage>
</organism>